<protein>
    <submittedName>
        <fullName evidence="1">Uncharacterized protein</fullName>
    </submittedName>
</protein>
<name>A0A1W6L7P6_9BURK</name>
<sequence>MDSQTLRCRAALVFVACVAFAAAAHANRAFQTPEEAMTTFGEAVTANDTAALEAILGNGYRQFVPPPGAWVRERFVAAWSEGRAVRHDSEQHATLVVGQDGWTLPIPLVKAKAGWSFDTVAGAEEMRVRRIGRHEVFAIETLRTVLDAQREYAEVDRDGDGVLQYADRLVSSPKRHDGLFWPTVEGEPPSPLGRAFVGAEARNASPGGLLGYRYRLLSGQGKHARGGAFDYRVKGKLFGGFAVVAYPVKYGDTGVMTFIMNHEGEVFQRDLGPNGAKQAAALGRFDPGPGWTEVTP</sequence>
<dbReference type="AlphaFoldDB" id="A0A1W6L7P6"/>
<evidence type="ECO:0000313" key="2">
    <source>
        <dbReference type="Proteomes" id="UP000193427"/>
    </source>
</evidence>
<gene>
    <name evidence="1" type="ORF">A4W93_10205</name>
</gene>
<dbReference type="RefSeq" id="WP_085750515.1">
    <property type="nucleotide sequence ID" value="NZ_BSPR01000014.1"/>
</dbReference>
<accession>A0A1W6L7P6</accession>
<dbReference type="Proteomes" id="UP000193427">
    <property type="component" value="Chromosome"/>
</dbReference>
<evidence type="ECO:0000313" key="1">
    <source>
        <dbReference type="EMBL" id="ARN20244.1"/>
    </source>
</evidence>
<keyword evidence="2" id="KW-1185">Reference proteome</keyword>
<dbReference type="EMBL" id="CP015118">
    <property type="protein sequence ID" value="ARN20244.1"/>
    <property type="molecule type" value="Genomic_DNA"/>
</dbReference>
<reference evidence="1 2" key="1">
    <citation type="submission" date="2016-04" db="EMBL/GenBank/DDBJ databases">
        <title>Complete genome sequence of natural rubber-degrading, novel Gram-negative bacterium, Rhizobacter gummiphilus strain NS21.</title>
        <authorList>
            <person name="Tabata M."/>
            <person name="Kasai D."/>
            <person name="Fukuda M."/>
        </authorList>
    </citation>
    <scope>NUCLEOTIDE SEQUENCE [LARGE SCALE GENOMIC DNA]</scope>
    <source>
        <strain evidence="1 2">NS21</strain>
    </source>
</reference>
<proteinExistence type="predicted"/>
<dbReference type="OrthoDB" id="108782at2"/>
<dbReference type="InterPro" id="IPR021556">
    <property type="entry name" value="DUF2950"/>
</dbReference>
<organism evidence="1 2">
    <name type="scientific">Piscinibacter gummiphilus</name>
    <dbReference type="NCBI Taxonomy" id="946333"/>
    <lineage>
        <taxon>Bacteria</taxon>
        <taxon>Pseudomonadati</taxon>
        <taxon>Pseudomonadota</taxon>
        <taxon>Betaproteobacteria</taxon>
        <taxon>Burkholderiales</taxon>
        <taxon>Sphaerotilaceae</taxon>
        <taxon>Piscinibacter</taxon>
    </lineage>
</organism>
<dbReference type="STRING" id="946333.A4W93_10205"/>
<dbReference type="Pfam" id="PF11453">
    <property type="entry name" value="DUF2950"/>
    <property type="match status" value="1"/>
</dbReference>
<dbReference type="KEGG" id="rgu:A4W93_10205"/>